<feature type="compositionally biased region" description="Polar residues" evidence="1">
    <location>
        <begin position="45"/>
        <end position="82"/>
    </location>
</feature>
<reference evidence="2 3" key="1">
    <citation type="submission" date="2016-07" db="EMBL/GenBank/DDBJ databases">
        <title>Pervasive Adenine N6-methylation of Active Genes in Fungi.</title>
        <authorList>
            <consortium name="DOE Joint Genome Institute"/>
            <person name="Mondo S.J."/>
            <person name="Dannebaum R.O."/>
            <person name="Kuo R.C."/>
            <person name="Labutti K."/>
            <person name="Haridas S."/>
            <person name="Kuo A."/>
            <person name="Salamov A."/>
            <person name="Ahrendt S.R."/>
            <person name="Lipzen A."/>
            <person name="Sullivan W."/>
            <person name="Andreopoulos W.B."/>
            <person name="Clum A."/>
            <person name="Lindquist E."/>
            <person name="Daum C."/>
            <person name="Ramamoorthy G.K."/>
            <person name="Gryganskyi A."/>
            <person name="Culley D."/>
            <person name="Magnuson J.K."/>
            <person name="James T.Y."/>
            <person name="O'Malley M.A."/>
            <person name="Stajich J.E."/>
            <person name="Spatafora J.W."/>
            <person name="Visel A."/>
            <person name="Grigoriev I.V."/>
        </authorList>
    </citation>
    <scope>NUCLEOTIDE SEQUENCE [LARGE SCALE GENOMIC DNA]</scope>
    <source>
        <strain evidence="2 3">CBS 129021</strain>
    </source>
</reference>
<organism evidence="2 3">
    <name type="scientific">Pseudomassariella vexata</name>
    <dbReference type="NCBI Taxonomy" id="1141098"/>
    <lineage>
        <taxon>Eukaryota</taxon>
        <taxon>Fungi</taxon>
        <taxon>Dikarya</taxon>
        <taxon>Ascomycota</taxon>
        <taxon>Pezizomycotina</taxon>
        <taxon>Sordariomycetes</taxon>
        <taxon>Xylariomycetidae</taxon>
        <taxon>Amphisphaeriales</taxon>
        <taxon>Pseudomassariaceae</taxon>
        <taxon>Pseudomassariella</taxon>
    </lineage>
</organism>
<accession>A0A1Y2DFK6</accession>
<protein>
    <submittedName>
        <fullName evidence="2">Uncharacterized protein</fullName>
    </submittedName>
</protein>
<dbReference type="InParanoid" id="A0A1Y2DFK6"/>
<evidence type="ECO:0000256" key="1">
    <source>
        <dbReference type="SAM" id="MobiDB-lite"/>
    </source>
</evidence>
<feature type="region of interest" description="Disordered" evidence="1">
    <location>
        <begin position="30"/>
        <end position="86"/>
    </location>
</feature>
<dbReference type="AlphaFoldDB" id="A0A1Y2DFK6"/>
<gene>
    <name evidence="2" type="ORF">BCR38DRAFT_489550</name>
</gene>
<evidence type="ECO:0000313" key="2">
    <source>
        <dbReference type="EMBL" id="ORY58060.1"/>
    </source>
</evidence>
<keyword evidence="3" id="KW-1185">Reference proteome</keyword>
<dbReference type="EMBL" id="MCFJ01000017">
    <property type="protein sequence ID" value="ORY58060.1"/>
    <property type="molecule type" value="Genomic_DNA"/>
</dbReference>
<dbReference type="GeneID" id="63780619"/>
<dbReference type="RefSeq" id="XP_040711095.1">
    <property type="nucleotide sequence ID" value="XM_040864407.1"/>
</dbReference>
<dbReference type="OrthoDB" id="2991872at2759"/>
<sequence length="142" mass="15370">MTWDDSAGAVDDAERDGFDVTRLGQVASGVSSVTNPATATVMKPPSSSAMRPTNSQRRSRSVESTQRSSRTSFGYGGNPSSLTKDEGVTLSIGSYLLLWPINIIKAAESPATPEQKQKAQLVFDRIRKYTGMKSQLKKKSII</sequence>
<comment type="caution">
    <text evidence="2">The sequence shown here is derived from an EMBL/GenBank/DDBJ whole genome shotgun (WGS) entry which is preliminary data.</text>
</comment>
<dbReference type="Proteomes" id="UP000193689">
    <property type="component" value="Unassembled WGS sequence"/>
</dbReference>
<name>A0A1Y2DFK6_9PEZI</name>
<evidence type="ECO:0000313" key="3">
    <source>
        <dbReference type="Proteomes" id="UP000193689"/>
    </source>
</evidence>
<dbReference type="STRING" id="1141098.A0A1Y2DFK6"/>
<proteinExistence type="predicted"/>